<keyword evidence="2" id="KW-0804">Transcription</keyword>
<organism evidence="5 6">
    <name type="scientific">Cylicostephanus goldi</name>
    <name type="common">Nematode worm</name>
    <dbReference type="NCBI Taxonomy" id="71465"/>
    <lineage>
        <taxon>Eukaryota</taxon>
        <taxon>Metazoa</taxon>
        <taxon>Ecdysozoa</taxon>
        <taxon>Nematoda</taxon>
        <taxon>Chromadorea</taxon>
        <taxon>Rhabditida</taxon>
        <taxon>Rhabditina</taxon>
        <taxon>Rhabditomorpha</taxon>
        <taxon>Strongyloidea</taxon>
        <taxon>Strongylidae</taxon>
        <taxon>Cylicostephanus</taxon>
    </lineage>
</organism>
<proteinExistence type="predicted"/>
<gene>
    <name evidence="5" type="ORF">CGOC_LOCUS365</name>
</gene>
<keyword evidence="1" id="KW-0805">Transcription regulation</keyword>
<dbReference type="PANTHER" id="PTHR45680:SF29">
    <property type="entry name" value="NUCLEAR HORMONE RECEPTOR FAMILY"/>
    <property type="match status" value="1"/>
</dbReference>
<dbReference type="SUPFAM" id="SSF48508">
    <property type="entry name" value="Nuclear receptor ligand-binding domain"/>
    <property type="match status" value="1"/>
</dbReference>
<dbReference type="Pfam" id="PF00104">
    <property type="entry name" value="Hormone_recep"/>
    <property type="match status" value="1"/>
</dbReference>
<protein>
    <recommendedName>
        <fullName evidence="4">NR LBD domain-containing protein</fullName>
    </recommendedName>
</protein>
<evidence type="ECO:0000256" key="3">
    <source>
        <dbReference type="ARBA" id="ARBA00023170"/>
    </source>
</evidence>
<evidence type="ECO:0000313" key="5">
    <source>
        <dbReference type="EMBL" id="VDK44621.1"/>
    </source>
</evidence>
<name>A0A3P6RLK5_CYLGO</name>
<keyword evidence="3" id="KW-0675">Receptor</keyword>
<evidence type="ECO:0000313" key="6">
    <source>
        <dbReference type="Proteomes" id="UP000271889"/>
    </source>
</evidence>
<reference evidence="5 6" key="1">
    <citation type="submission" date="2018-11" db="EMBL/GenBank/DDBJ databases">
        <authorList>
            <consortium name="Pathogen Informatics"/>
        </authorList>
    </citation>
    <scope>NUCLEOTIDE SEQUENCE [LARGE SCALE GENOMIC DNA]</scope>
</reference>
<evidence type="ECO:0000256" key="1">
    <source>
        <dbReference type="ARBA" id="ARBA00023015"/>
    </source>
</evidence>
<evidence type="ECO:0000259" key="4">
    <source>
        <dbReference type="Pfam" id="PF00104"/>
    </source>
</evidence>
<keyword evidence="6" id="KW-1185">Reference proteome</keyword>
<dbReference type="Gene3D" id="1.10.565.10">
    <property type="entry name" value="Retinoid X Receptor"/>
    <property type="match status" value="1"/>
</dbReference>
<dbReference type="Proteomes" id="UP000271889">
    <property type="component" value="Unassembled WGS sequence"/>
</dbReference>
<sequence length="119" mass="13697">MSNTDLSVAEEDVNRMMEDVIGPLLDLNLDLYEISYILNALVWHIEERKVLESTSNTAEEVLDQIADELHEHYTCDLRMTNYAARLNHILSLIWAIEKYQQVLLMICGMMGAGIKQEIL</sequence>
<dbReference type="OrthoDB" id="10018779at2759"/>
<dbReference type="EMBL" id="UYRV01000478">
    <property type="protein sequence ID" value="VDK44621.1"/>
    <property type="molecule type" value="Genomic_DNA"/>
</dbReference>
<dbReference type="InterPro" id="IPR035500">
    <property type="entry name" value="NHR-like_dom_sf"/>
</dbReference>
<dbReference type="InterPro" id="IPR051152">
    <property type="entry name" value="C.elegans_Orphan_NR"/>
</dbReference>
<accession>A0A3P6RLK5</accession>
<dbReference type="AlphaFoldDB" id="A0A3P6RLK5"/>
<feature type="domain" description="NR LBD" evidence="4">
    <location>
        <begin position="9"/>
        <end position="100"/>
    </location>
</feature>
<dbReference type="InterPro" id="IPR000536">
    <property type="entry name" value="Nucl_hrmn_rcpt_lig-bd"/>
</dbReference>
<evidence type="ECO:0000256" key="2">
    <source>
        <dbReference type="ARBA" id="ARBA00023163"/>
    </source>
</evidence>
<dbReference type="PANTHER" id="PTHR45680">
    <property type="entry name" value="NUCLEAR HORMONE RECEPTOR FAMILY"/>
    <property type="match status" value="1"/>
</dbReference>